<protein>
    <submittedName>
        <fullName evidence="1 3">Uncharacterized protein</fullName>
    </submittedName>
</protein>
<gene>
    <name evidence="1" type="ORF">OFLC_LOCUS15845</name>
</gene>
<evidence type="ECO:0000313" key="2">
    <source>
        <dbReference type="Proteomes" id="UP000267606"/>
    </source>
</evidence>
<evidence type="ECO:0000313" key="3">
    <source>
        <dbReference type="WBParaSite" id="OFLC_0001585901-mRNA-1"/>
    </source>
</evidence>
<dbReference type="STRING" id="387005.A0A183I7Y4"/>
<dbReference type="Proteomes" id="UP000267606">
    <property type="component" value="Unassembled WGS sequence"/>
</dbReference>
<reference evidence="3" key="1">
    <citation type="submission" date="2016-06" db="UniProtKB">
        <authorList>
            <consortium name="WormBaseParasite"/>
        </authorList>
    </citation>
    <scope>IDENTIFICATION</scope>
</reference>
<reference evidence="1 2" key="2">
    <citation type="submission" date="2018-11" db="EMBL/GenBank/DDBJ databases">
        <authorList>
            <consortium name="Pathogen Informatics"/>
        </authorList>
    </citation>
    <scope>NUCLEOTIDE SEQUENCE [LARGE SCALE GENOMIC DNA]</scope>
</reference>
<proteinExistence type="predicted"/>
<sequence>MPIDVDHVINSISNNDIVILLNNETDDTIINFRIANAHCLLDIKQQSIELLLPFFEKLINGYSVDECSELLRSVDVRLFGDRSAKIRSSLAQCTRKMIANIEDGLLENLAISENEEREIDNFKS</sequence>
<dbReference type="EMBL" id="UZAJ01043037">
    <property type="protein sequence ID" value="VDP24227.1"/>
    <property type="molecule type" value="Genomic_DNA"/>
</dbReference>
<dbReference type="WBParaSite" id="OFLC_0001585901-mRNA-1">
    <property type="protein sequence ID" value="OFLC_0001585901-mRNA-1"/>
    <property type="gene ID" value="OFLC_0001585901"/>
</dbReference>
<dbReference type="AlphaFoldDB" id="A0A183I7Y4"/>
<keyword evidence="2" id="KW-1185">Reference proteome</keyword>
<organism evidence="3">
    <name type="scientific">Onchocerca flexuosa</name>
    <dbReference type="NCBI Taxonomy" id="387005"/>
    <lineage>
        <taxon>Eukaryota</taxon>
        <taxon>Metazoa</taxon>
        <taxon>Ecdysozoa</taxon>
        <taxon>Nematoda</taxon>
        <taxon>Chromadorea</taxon>
        <taxon>Rhabditida</taxon>
        <taxon>Spirurina</taxon>
        <taxon>Spiruromorpha</taxon>
        <taxon>Filarioidea</taxon>
        <taxon>Onchocercidae</taxon>
        <taxon>Onchocerca</taxon>
    </lineage>
</organism>
<name>A0A183I7Y4_9BILA</name>
<accession>A0A183I7Y4</accession>
<evidence type="ECO:0000313" key="1">
    <source>
        <dbReference type="EMBL" id="VDP24227.1"/>
    </source>
</evidence>